<feature type="compositionally biased region" description="Low complexity" evidence="1">
    <location>
        <begin position="81"/>
        <end position="94"/>
    </location>
</feature>
<evidence type="ECO:0000313" key="3">
    <source>
        <dbReference type="EnsemblMetazoa" id="XP_014256778.1"/>
    </source>
</evidence>
<feature type="signal peptide" evidence="2">
    <location>
        <begin position="1"/>
        <end position="19"/>
    </location>
</feature>
<evidence type="ECO:0000313" key="4">
    <source>
        <dbReference type="Proteomes" id="UP000494040"/>
    </source>
</evidence>
<organism evidence="3 4">
    <name type="scientific">Cimex lectularius</name>
    <name type="common">Bed bug</name>
    <name type="synonym">Acanthia lectularia</name>
    <dbReference type="NCBI Taxonomy" id="79782"/>
    <lineage>
        <taxon>Eukaryota</taxon>
        <taxon>Metazoa</taxon>
        <taxon>Ecdysozoa</taxon>
        <taxon>Arthropoda</taxon>
        <taxon>Hexapoda</taxon>
        <taxon>Insecta</taxon>
        <taxon>Pterygota</taxon>
        <taxon>Neoptera</taxon>
        <taxon>Paraneoptera</taxon>
        <taxon>Hemiptera</taxon>
        <taxon>Heteroptera</taxon>
        <taxon>Panheteroptera</taxon>
        <taxon>Cimicomorpha</taxon>
        <taxon>Cimicidae</taxon>
        <taxon>Cimex</taxon>
    </lineage>
</organism>
<dbReference type="KEGG" id="clec:106670724"/>
<accession>A0A8I6SBH7</accession>
<evidence type="ECO:0000256" key="2">
    <source>
        <dbReference type="SAM" id="SignalP"/>
    </source>
</evidence>
<name>A0A8I6SBH7_CIMLE</name>
<proteinExistence type="predicted"/>
<evidence type="ECO:0000256" key="1">
    <source>
        <dbReference type="SAM" id="MobiDB-lite"/>
    </source>
</evidence>
<sequence length="104" mass="11454">MTVALTFLLLSLYMLHLDGLSSDQSSESDRPKPHKVGFDPSAQLVLQLLSPFVEFEFSSEESSSIELEDLVLTIGFESSNKTSTTTTTTTIKPKTTTKKKPNRG</sequence>
<dbReference type="AlphaFoldDB" id="A0A8I6SBH7"/>
<dbReference type="RefSeq" id="XP_014256778.1">
    <property type="nucleotide sequence ID" value="XM_014401292.2"/>
</dbReference>
<keyword evidence="4" id="KW-1185">Reference proteome</keyword>
<keyword evidence="2" id="KW-0732">Signal</keyword>
<reference evidence="3" key="1">
    <citation type="submission" date="2022-01" db="UniProtKB">
        <authorList>
            <consortium name="EnsemblMetazoa"/>
        </authorList>
    </citation>
    <scope>IDENTIFICATION</scope>
</reference>
<dbReference type="EnsemblMetazoa" id="XM_014401292.2">
    <property type="protein sequence ID" value="XP_014256778.1"/>
    <property type="gene ID" value="LOC106670724"/>
</dbReference>
<feature type="chain" id="PRO_5035185089" evidence="2">
    <location>
        <begin position="20"/>
        <end position="104"/>
    </location>
</feature>
<dbReference type="Proteomes" id="UP000494040">
    <property type="component" value="Unassembled WGS sequence"/>
</dbReference>
<dbReference type="GeneID" id="106670724"/>
<protein>
    <submittedName>
        <fullName evidence="3">Uncharacterized protein</fullName>
    </submittedName>
</protein>
<feature type="region of interest" description="Disordered" evidence="1">
    <location>
        <begin position="80"/>
        <end position="104"/>
    </location>
</feature>
<feature type="compositionally biased region" description="Basic residues" evidence="1">
    <location>
        <begin position="95"/>
        <end position="104"/>
    </location>
</feature>